<reference evidence="4 5" key="1">
    <citation type="submission" date="2020-08" db="EMBL/GenBank/DDBJ databases">
        <title>Whole genome shotgun sequence of Actinocatenispora thailandica NBRC 105041.</title>
        <authorList>
            <person name="Komaki H."/>
            <person name="Tamura T."/>
        </authorList>
    </citation>
    <scope>NUCLEOTIDE SEQUENCE [LARGE SCALE GENOMIC DNA]</scope>
    <source>
        <strain evidence="4 5">NBRC 105041</strain>
    </source>
</reference>
<organism evidence="4 5">
    <name type="scientific">Actinocatenispora thailandica</name>
    <dbReference type="NCBI Taxonomy" id="227318"/>
    <lineage>
        <taxon>Bacteria</taxon>
        <taxon>Bacillati</taxon>
        <taxon>Actinomycetota</taxon>
        <taxon>Actinomycetes</taxon>
        <taxon>Micromonosporales</taxon>
        <taxon>Micromonosporaceae</taxon>
        <taxon>Actinocatenispora</taxon>
    </lineage>
</organism>
<accession>A0A7R7HXP8</accession>
<evidence type="ECO:0000313" key="5">
    <source>
        <dbReference type="Proteomes" id="UP000611640"/>
    </source>
</evidence>
<dbReference type="PANTHER" id="PTHR37313:SF2">
    <property type="entry name" value="UPF0749 PROTEIN YLXX"/>
    <property type="match status" value="1"/>
</dbReference>
<feature type="coiled-coil region" evidence="2">
    <location>
        <begin position="134"/>
        <end position="168"/>
    </location>
</feature>
<evidence type="ECO:0000256" key="1">
    <source>
        <dbReference type="ARBA" id="ARBA00009108"/>
    </source>
</evidence>
<dbReference type="EMBL" id="AP023355">
    <property type="protein sequence ID" value="BCJ35329.1"/>
    <property type="molecule type" value="Genomic_DNA"/>
</dbReference>
<evidence type="ECO:0000256" key="2">
    <source>
        <dbReference type="SAM" id="Coils"/>
    </source>
</evidence>
<evidence type="ECO:0000256" key="3">
    <source>
        <dbReference type="SAM" id="MobiDB-lite"/>
    </source>
</evidence>
<dbReference type="GO" id="GO:0005886">
    <property type="term" value="C:plasma membrane"/>
    <property type="evidence" value="ECO:0007669"/>
    <property type="project" value="TreeGrafter"/>
</dbReference>
<gene>
    <name evidence="4" type="ORF">Athai_28320</name>
</gene>
<dbReference type="KEGG" id="atl:Athai_28320"/>
<evidence type="ECO:0008006" key="6">
    <source>
        <dbReference type="Google" id="ProtNLM"/>
    </source>
</evidence>
<dbReference type="AlphaFoldDB" id="A0A7R7HXP8"/>
<dbReference type="Gene3D" id="3.30.70.1880">
    <property type="entry name" value="Protein of unknown function DUF881"/>
    <property type="match status" value="1"/>
</dbReference>
<evidence type="ECO:0000313" key="4">
    <source>
        <dbReference type="EMBL" id="BCJ35329.1"/>
    </source>
</evidence>
<dbReference type="Proteomes" id="UP000611640">
    <property type="component" value="Chromosome"/>
</dbReference>
<proteinExistence type="inferred from homology"/>
<dbReference type="Pfam" id="PF05949">
    <property type="entry name" value="DUF881"/>
    <property type="match status" value="1"/>
</dbReference>
<dbReference type="RefSeq" id="WP_203961883.1">
    <property type="nucleotide sequence ID" value="NZ_AP023355.1"/>
</dbReference>
<protein>
    <recommendedName>
        <fullName evidence="6">DUF881 domain-containing protein</fullName>
    </recommendedName>
</protein>
<feature type="region of interest" description="Disordered" evidence="3">
    <location>
        <begin position="1"/>
        <end position="79"/>
    </location>
</feature>
<name>A0A7R7HXP8_9ACTN</name>
<dbReference type="InterPro" id="IPR010273">
    <property type="entry name" value="DUF881"/>
</dbReference>
<sequence length="326" mass="33077">MAKHEEPIDPDAEPAEVGRRPEAGRPSPSAGSSDRPEDPADPEAGATPEGNAGDAAESGAEGPMRAEAGDDGPAGGAAVRAGGAEELPSVRWWTHRLPRRSAALIGVLVALLGFALAVQVNSNDSDQALAGARQEDLVRILDTLDSRKERLQQEIASLNSQRQQISSTEQGRAEALKEARQRADDLGILAGTLPAEGPGLSVVFAAGKDGVGASVLLDAVEELRGAGAEAMQVAGSSGAGVRIVASTSFVDASGGAVAVDGNRLSAPLTLSVIGDGSTMQAALNIPGGVVDTVRQAGGRVSVRQPSVVRVSVTRSAAAPRYARPVS</sequence>
<keyword evidence="5" id="KW-1185">Reference proteome</keyword>
<dbReference type="PANTHER" id="PTHR37313">
    <property type="entry name" value="UPF0749 PROTEIN RV1825"/>
    <property type="match status" value="1"/>
</dbReference>
<keyword evidence="2" id="KW-0175">Coiled coil</keyword>
<comment type="similarity">
    <text evidence="1">Belongs to the UPF0749 family.</text>
</comment>